<sequence>MDGGGWACSCGAHCHLFVDAIHGEVDHAGTEPEWWQQSKGSGLSN</sequence>
<reference evidence="1" key="1">
    <citation type="submission" date="2020-04" db="EMBL/GenBank/DDBJ databases">
        <authorList>
            <person name="Chiriac C."/>
            <person name="Salcher M."/>
            <person name="Ghai R."/>
            <person name="Kavagutti S V."/>
        </authorList>
    </citation>
    <scope>NUCLEOTIDE SEQUENCE</scope>
</reference>
<organism evidence="1">
    <name type="scientific">uncultured Caudovirales phage</name>
    <dbReference type="NCBI Taxonomy" id="2100421"/>
    <lineage>
        <taxon>Viruses</taxon>
        <taxon>Duplodnaviria</taxon>
        <taxon>Heunggongvirae</taxon>
        <taxon>Uroviricota</taxon>
        <taxon>Caudoviricetes</taxon>
        <taxon>Peduoviridae</taxon>
        <taxon>Maltschvirus</taxon>
        <taxon>Maltschvirus maltsch</taxon>
    </lineage>
</organism>
<proteinExistence type="predicted"/>
<accession>A0A6J5NX02</accession>
<evidence type="ECO:0000313" key="1">
    <source>
        <dbReference type="EMBL" id="CAB4163292.1"/>
    </source>
</evidence>
<protein>
    <submittedName>
        <fullName evidence="1">Uncharacterized protein</fullName>
    </submittedName>
</protein>
<gene>
    <name evidence="1" type="ORF">UFOVP801_15</name>
</gene>
<name>A0A6J5NX02_9CAUD</name>
<dbReference type="EMBL" id="LR796749">
    <property type="protein sequence ID" value="CAB4163292.1"/>
    <property type="molecule type" value="Genomic_DNA"/>
</dbReference>